<feature type="region of interest" description="Disordered" evidence="6">
    <location>
        <begin position="50"/>
        <end position="88"/>
    </location>
</feature>
<dbReference type="GO" id="GO:0042742">
    <property type="term" value="P:defense response to bacterium"/>
    <property type="evidence" value="ECO:0007669"/>
    <property type="project" value="EnsemblPlants"/>
</dbReference>
<dbReference type="SMART" id="SM00774">
    <property type="entry name" value="WRKY"/>
    <property type="match status" value="1"/>
</dbReference>
<evidence type="ECO:0000259" key="7">
    <source>
        <dbReference type="PROSITE" id="PS50811"/>
    </source>
</evidence>
<gene>
    <name evidence="8" type="ordered locus">AALP_Aa8g481300</name>
</gene>
<evidence type="ECO:0000256" key="6">
    <source>
        <dbReference type="SAM" id="MobiDB-lite"/>
    </source>
</evidence>
<dbReference type="GO" id="GO:0009867">
    <property type="term" value="P:jasmonic acid mediated signaling pathway"/>
    <property type="evidence" value="ECO:0007669"/>
    <property type="project" value="EnsemblPlants"/>
</dbReference>
<dbReference type="GO" id="GO:0043565">
    <property type="term" value="F:sequence-specific DNA binding"/>
    <property type="evidence" value="ECO:0007669"/>
    <property type="project" value="InterPro"/>
</dbReference>
<sequence>MNMPQNPNPNFTFYSDENFVNPFMDTYDFTNLMFDFDEGVNTTNNGLIEEETSSPTSMVSSETFTGESGGSGNAITTLSRNESTGSKEVETKEMGHRVAFRTRSKIDVMDDGYKWRKYGKKSVKNNTNKRNYYKCSSESCMVKKRVERDGDDAAYVITTYEGVHNHESPSHVYYNDMVLSYDHGNWNQHSLRQSIQISPPP</sequence>
<dbReference type="Proteomes" id="UP000029120">
    <property type="component" value="Chromosome 8"/>
</dbReference>
<dbReference type="PANTHER" id="PTHR31221">
    <property type="entry name" value="WRKY TRANSCRIPTION FACTOR PROTEIN 1-RELATED"/>
    <property type="match status" value="1"/>
</dbReference>
<reference evidence="9" key="1">
    <citation type="journal article" date="2015" name="Nat. Plants">
        <title>Genome expansion of Arabis alpina linked with retrotransposition and reduced symmetric DNA methylation.</title>
        <authorList>
            <person name="Willing E.M."/>
            <person name="Rawat V."/>
            <person name="Mandakova T."/>
            <person name="Maumus F."/>
            <person name="James G.V."/>
            <person name="Nordstroem K.J."/>
            <person name="Becker C."/>
            <person name="Warthmann N."/>
            <person name="Chica C."/>
            <person name="Szarzynska B."/>
            <person name="Zytnicki M."/>
            <person name="Albani M.C."/>
            <person name="Kiefer C."/>
            <person name="Bergonzi S."/>
            <person name="Castaings L."/>
            <person name="Mateos J.L."/>
            <person name="Berns M.C."/>
            <person name="Bujdoso N."/>
            <person name="Piofczyk T."/>
            <person name="de Lorenzo L."/>
            <person name="Barrero-Sicilia C."/>
            <person name="Mateos I."/>
            <person name="Piednoel M."/>
            <person name="Hagmann J."/>
            <person name="Chen-Min-Tao R."/>
            <person name="Iglesias-Fernandez R."/>
            <person name="Schuster S.C."/>
            <person name="Alonso-Blanco C."/>
            <person name="Roudier F."/>
            <person name="Carbonero P."/>
            <person name="Paz-Ares J."/>
            <person name="Davis S.J."/>
            <person name="Pecinka A."/>
            <person name="Quesneville H."/>
            <person name="Colot V."/>
            <person name="Lysak M.A."/>
            <person name="Weigel D."/>
            <person name="Coupland G."/>
            <person name="Schneeberger K."/>
        </authorList>
    </citation>
    <scope>NUCLEOTIDE SEQUENCE [LARGE SCALE GENOMIC DNA]</scope>
    <source>
        <strain evidence="9">cv. Pajares</strain>
    </source>
</reference>
<keyword evidence="5" id="KW-0539">Nucleus</keyword>
<dbReference type="PROSITE" id="PS50811">
    <property type="entry name" value="WRKY"/>
    <property type="match status" value="1"/>
</dbReference>
<name>A0A087GE67_ARAAL</name>
<dbReference type="OMA" id="DHDNWNQ"/>
<accession>A0A087GE67</accession>
<dbReference type="FunFam" id="2.20.25.80:FF:000003">
    <property type="entry name" value="WRKY transcription factor 57"/>
    <property type="match status" value="1"/>
</dbReference>
<protein>
    <recommendedName>
        <fullName evidence="7">WRKY domain-containing protein</fullName>
    </recommendedName>
</protein>
<dbReference type="InterPro" id="IPR003657">
    <property type="entry name" value="WRKY_dom"/>
</dbReference>
<dbReference type="Gramene" id="KFK28169">
    <property type="protein sequence ID" value="KFK28169"/>
    <property type="gene ID" value="AALP_AA8G481300"/>
</dbReference>
<evidence type="ECO:0000313" key="9">
    <source>
        <dbReference type="Proteomes" id="UP000029120"/>
    </source>
</evidence>
<dbReference type="GO" id="GO:0050832">
    <property type="term" value="P:defense response to fungus"/>
    <property type="evidence" value="ECO:0007669"/>
    <property type="project" value="EnsemblPlants"/>
</dbReference>
<comment type="subcellular location">
    <subcellularLocation>
        <location evidence="1">Nucleus</location>
    </subcellularLocation>
</comment>
<proteinExistence type="predicted"/>
<evidence type="ECO:0000256" key="4">
    <source>
        <dbReference type="ARBA" id="ARBA00023163"/>
    </source>
</evidence>
<dbReference type="InterPro" id="IPR036576">
    <property type="entry name" value="WRKY_dom_sf"/>
</dbReference>
<feature type="compositionally biased region" description="Polar residues" evidence="6">
    <location>
        <begin position="73"/>
        <end position="84"/>
    </location>
</feature>
<evidence type="ECO:0000256" key="2">
    <source>
        <dbReference type="ARBA" id="ARBA00023015"/>
    </source>
</evidence>
<evidence type="ECO:0000313" key="8">
    <source>
        <dbReference type="EMBL" id="KFK28169.1"/>
    </source>
</evidence>
<dbReference type="PANTHER" id="PTHR31221:SF377">
    <property type="entry name" value="WRKY TRANSCRIPTION FACTOR 51-RELATED"/>
    <property type="match status" value="1"/>
</dbReference>
<dbReference type="OrthoDB" id="693960at2759"/>
<organism evidence="8 9">
    <name type="scientific">Arabis alpina</name>
    <name type="common">Alpine rock-cress</name>
    <dbReference type="NCBI Taxonomy" id="50452"/>
    <lineage>
        <taxon>Eukaryota</taxon>
        <taxon>Viridiplantae</taxon>
        <taxon>Streptophyta</taxon>
        <taxon>Embryophyta</taxon>
        <taxon>Tracheophyta</taxon>
        <taxon>Spermatophyta</taxon>
        <taxon>Magnoliopsida</taxon>
        <taxon>eudicotyledons</taxon>
        <taxon>Gunneridae</taxon>
        <taxon>Pentapetalae</taxon>
        <taxon>rosids</taxon>
        <taxon>malvids</taxon>
        <taxon>Brassicales</taxon>
        <taxon>Brassicaceae</taxon>
        <taxon>Arabideae</taxon>
        <taxon>Arabis</taxon>
    </lineage>
</organism>
<dbReference type="InterPro" id="IPR044810">
    <property type="entry name" value="WRKY_plant"/>
</dbReference>
<evidence type="ECO:0000256" key="3">
    <source>
        <dbReference type="ARBA" id="ARBA00023125"/>
    </source>
</evidence>
<evidence type="ECO:0000256" key="1">
    <source>
        <dbReference type="ARBA" id="ARBA00004123"/>
    </source>
</evidence>
<dbReference type="GO" id="GO:0005634">
    <property type="term" value="C:nucleus"/>
    <property type="evidence" value="ECO:0007669"/>
    <property type="project" value="UniProtKB-SubCell"/>
</dbReference>
<keyword evidence="3" id="KW-0238">DNA-binding</keyword>
<keyword evidence="2" id="KW-0805">Transcription regulation</keyword>
<keyword evidence="9" id="KW-1185">Reference proteome</keyword>
<dbReference type="GO" id="GO:0003700">
    <property type="term" value="F:DNA-binding transcription factor activity"/>
    <property type="evidence" value="ECO:0007669"/>
    <property type="project" value="InterPro"/>
</dbReference>
<evidence type="ECO:0000256" key="5">
    <source>
        <dbReference type="ARBA" id="ARBA00023242"/>
    </source>
</evidence>
<feature type="domain" description="WRKY" evidence="7">
    <location>
        <begin position="104"/>
        <end position="169"/>
    </location>
</feature>
<dbReference type="SUPFAM" id="SSF118290">
    <property type="entry name" value="WRKY DNA-binding domain"/>
    <property type="match status" value="1"/>
</dbReference>
<dbReference type="eggNOG" id="ENOG502S01U">
    <property type="taxonomic scope" value="Eukaryota"/>
</dbReference>
<dbReference type="Gene3D" id="2.20.25.80">
    <property type="entry name" value="WRKY domain"/>
    <property type="match status" value="1"/>
</dbReference>
<dbReference type="AlphaFoldDB" id="A0A087GE67"/>
<dbReference type="Pfam" id="PF03106">
    <property type="entry name" value="WRKY"/>
    <property type="match status" value="1"/>
</dbReference>
<dbReference type="EMBL" id="CM002876">
    <property type="protein sequence ID" value="KFK28169.1"/>
    <property type="molecule type" value="Genomic_DNA"/>
</dbReference>
<keyword evidence="4" id="KW-0804">Transcription</keyword>